<dbReference type="InterPro" id="IPR051546">
    <property type="entry name" value="Aspartate_Ammonia-Lyase"/>
</dbReference>
<dbReference type="InterPro" id="IPR008948">
    <property type="entry name" value="L-Aspartase-like"/>
</dbReference>
<evidence type="ECO:0000313" key="3">
    <source>
        <dbReference type="Proteomes" id="UP000010469"/>
    </source>
</evidence>
<dbReference type="KEGG" id="clg:Calag_0879"/>
<evidence type="ECO:0000259" key="1">
    <source>
        <dbReference type="Pfam" id="PF00206"/>
    </source>
</evidence>
<dbReference type="STRING" id="1056495.Calag_0879"/>
<proteinExistence type="predicted"/>
<dbReference type="InterPro" id="IPR020557">
    <property type="entry name" value="Fumarate_lyase_CS"/>
</dbReference>
<feature type="domain" description="Fumarate lyase N-terminal" evidence="1">
    <location>
        <begin position="21"/>
        <end position="314"/>
    </location>
</feature>
<dbReference type="PRINTS" id="PR00145">
    <property type="entry name" value="ARGSUCLYASE"/>
</dbReference>
<dbReference type="PROSITE" id="PS00163">
    <property type="entry name" value="FUMARATE_LYASES"/>
    <property type="match status" value="1"/>
</dbReference>
<evidence type="ECO:0000313" key="2">
    <source>
        <dbReference type="EMBL" id="AFZ70619.1"/>
    </source>
</evidence>
<dbReference type="PRINTS" id="PR00149">
    <property type="entry name" value="FUMRATELYASE"/>
</dbReference>
<dbReference type="PANTHER" id="PTHR42696:SF2">
    <property type="entry name" value="ASPARTATE AMMONIA-LYASE"/>
    <property type="match status" value="1"/>
</dbReference>
<dbReference type="GeneID" id="14212139"/>
<dbReference type="GO" id="GO:0008797">
    <property type="term" value="F:aspartate ammonia-lyase activity"/>
    <property type="evidence" value="ECO:0007669"/>
    <property type="project" value="TreeGrafter"/>
</dbReference>
<dbReference type="InterPro" id="IPR022761">
    <property type="entry name" value="Fumarate_lyase_N"/>
</dbReference>
<sequence>MSYEEEAEKYYLKTGLKVPNSLIKAISLIKASAALANKELNLLDKEIADAIVKVSLMISEGKFYDEVIVDVFQTGSGTGINMNINDIIARHASEILNKKVHPNDHVNMSQSSNDVIPSAIRIASYIEANDKVLPYLNNLIKKLEELSEKYKNIIKPGRTHLRDALPVTFGQELYAYYDEFYNDYNNLKYAMDQILYIPLGGTAVGTGINSHEKFKDIALKHLREFLNIDVKSSNSLMRTMRLLSDLLLLSSVYRKIAIDLWKIGNDLRLMFSGPNTAIGEIDMDISLAGSSIMPGKINPITVEAIMQASSEVIGLDNANSYISLLGEFELNMGNPSLIYNISLQSLLLKESLMKLSDVVLPSIKPLEDRMKQLALSSPSLITVFSPLIGYDNAKKLYERIRKGEKLEDVAKSLGLDQETINKITDLNILVKPGIPVLKVKKDDEKEYK</sequence>
<dbReference type="AlphaFoldDB" id="L0AB34"/>
<dbReference type="InterPro" id="IPR000362">
    <property type="entry name" value="Fumarate_lyase_fam"/>
</dbReference>
<dbReference type="EMBL" id="CP003378">
    <property type="protein sequence ID" value="AFZ70619.1"/>
    <property type="molecule type" value="Genomic_DNA"/>
</dbReference>
<dbReference type="InParanoid" id="L0AB34"/>
<dbReference type="HOGENOM" id="CLU_021594_4_1_2"/>
<dbReference type="GO" id="GO:0006531">
    <property type="term" value="P:aspartate metabolic process"/>
    <property type="evidence" value="ECO:0007669"/>
    <property type="project" value="TreeGrafter"/>
</dbReference>
<dbReference type="PANTHER" id="PTHR42696">
    <property type="entry name" value="ASPARTATE AMMONIA-LYASE"/>
    <property type="match status" value="1"/>
</dbReference>
<dbReference type="Gene3D" id="1.10.275.10">
    <property type="entry name" value="Fumarase/aspartase (N-terminal domain)"/>
    <property type="match status" value="1"/>
</dbReference>
<dbReference type="Pfam" id="PF00206">
    <property type="entry name" value="Lyase_1"/>
    <property type="match status" value="1"/>
</dbReference>
<keyword evidence="3" id="KW-1185">Reference proteome</keyword>
<dbReference type="eggNOG" id="arCOG01749">
    <property type="taxonomic scope" value="Archaea"/>
</dbReference>
<dbReference type="OrthoDB" id="26319at2157"/>
<dbReference type="FunCoup" id="L0AB34">
    <property type="interactions" value="206"/>
</dbReference>
<reference evidence="3" key="1">
    <citation type="submission" date="2012-03" db="EMBL/GenBank/DDBJ databases">
        <title>Complete genome of Caldisphaera lagunensis DSM 15908.</title>
        <authorList>
            <person name="Lucas S."/>
            <person name="Copeland A."/>
            <person name="Lapidus A."/>
            <person name="Glavina del Rio T."/>
            <person name="Dalin E."/>
            <person name="Tice H."/>
            <person name="Bruce D."/>
            <person name="Goodwin L."/>
            <person name="Pitluck S."/>
            <person name="Peters L."/>
            <person name="Mikhailova N."/>
            <person name="Teshima H."/>
            <person name="Kyrpides N."/>
            <person name="Mavromatis K."/>
            <person name="Ivanova N."/>
            <person name="Brettin T."/>
            <person name="Detter J.C."/>
            <person name="Han C."/>
            <person name="Larimer F."/>
            <person name="Land M."/>
            <person name="Hauser L."/>
            <person name="Markowitz V."/>
            <person name="Cheng J.-F."/>
            <person name="Hugenholtz P."/>
            <person name="Woyke T."/>
            <person name="Wu D."/>
            <person name="Spring S."/>
            <person name="Schroeder M."/>
            <person name="Brambilla E."/>
            <person name="Klenk H.-P."/>
            <person name="Eisen J.A."/>
        </authorList>
    </citation>
    <scope>NUCLEOTIDE SEQUENCE [LARGE SCALE GENOMIC DNA]</scope>
    <source>
        <strain evidence="3">DSM 15908 / JCM 11604 / IC-154</strain>
    </source>
</reference>
<dbReference type="GO" id="GO:0005829">
    <property type="term" value="C:cytosol"/>
    <property type="evidence" value="ECO:0007669"/>
    <property type="project" value="TreeGrafter"/>
</dbReference>
<name>L0AB34_CALLD</name>
<dbReference type="InterPro" id="IPR024083">
    <property type="entry name" value="Fumarase/histidase_N"/>
</dbReference>
<dbReference type="Proteomes" id="UP000010469">
    <property type="component" value="Chromosome"/>
</dbReference>
<dbReference type="RefSeq" id="WP_015232516.1">
    <property type="nucleotide sequence ID" value="NC_019791.1"/>
</dbReference>
<organism evidence="2 3">
    <name type="scientific">Caldisphaera lagunensis (strain DSM 15908 / JCM 11604 / ANMR 0165 / IC-154)</name>
    <dbReference type="NCBI Taxonomy" id="1056495"/>
    <lineage>
        <taxon>Archaea</taxon>
        <taxon>Thermoproteota</taxon>
        <taxon>Thermoprotei</taxon>
        <taxon>Acidilobales</taxon>
        <taxon>Caldisphaeraceae</taxon>
        <taxon>Caldisphaera</taxon>
    </lineage>
</organism>
<gene>
    <name evidence="2" type="ordered locus">Calag_0879</name>
</gene>
<protein>
    <submittedName>
        <fullName evidence="2">Fumarase</fullName>
    </submittedName>
</protein>
<dbReference type="SUPFAM" id="SSF48557">
    <property type="entry name" value="L-aspartase-like"/>
    <property type="match status" value="1"/>
</dbReference>
<dbReference type="Gene3D" id="1.20.200.10">
    <property type="entry name" value="Fumarase/aspartase (Central domain)"/>
    <property type="match status" value="1"/>
</dbReference>
<accession>L0AB34</accession>